<dbReference type="InterPro" id="IPR012932">
    <property type="entry name" value="VKOR"/>
</dbReference>
<evidence type="ECO:0000256" key="5">
    <source>
        <dbReference type="ARBA" id="ARBA00022719"/>
    </source>
</evidence>
<evidence type="ECO:0000313" key="15">
    <source>
        <dbReference type="RefSeq" id="XP_065652821.1"/>
    </source>
</evidence>
<proteinExistence type="inferred from homology"/>
<evidence type="ECO:0000256" key="8">
    <source>
        <dbReference type="ARBA" id="ARBA00023002"/>
    </source>
</evidence>
<protein>
    <recommendedName>
        <fullName evidence="3">vitamin-K-epoxide reductase (warfarin-sensitive)</fullName>
        <ecNumber evidence="3">1.17.4.4</ecNumber>
    </recommendedName>
</protein>
<keyword evidence="10" id="KW-1015">Disulfide bond</keyword>
<keyword evidence="9 12" id="KW-0472">Membrane</keyword>
<accession>A0ABM4BUH0</accession>
<feature type="domain" description="Vitamin K epoxide reductase" evidence="13">
    <location>
        <begin position="2"/>
        <end position="150"/>
    </location>
</feature>
<feature type="transmembrane region" description="Helical" evidence="12">
    <location>
        <begin position="101"/>
        <end position="119"/>
    </location>
</feature>
<name>A0ABM4BUH0_HYDVU</name>
<keyword evidence="6" id="KW-0256">Endoplasmic reticulum</keyword>
<comment type="similarity">
    <text evidence="2">Belongs to the VKOR family.</text>
</comment>
<dbReference type="PANTHER" id="PTHR14519:SF5">
    <property type="entry name" value="VITAMIN K EPOXIDE REDUCTASE COMPLEX SUBUNIT 1-LIKE PROTEIN 1"/>
    <property type="match status" value="1"/>
</dbReference>
<evidence type="ECO:0000256" key="9">
    <source>
        <dbReference type="ARBA" id="ARBA00023136"/>
    </source>
</evidence>
<evidence type="ECO:0000256" key="12">
    <source>
        <dbReference type="SAM" id="Phobius"/>
    </source>
</evidence>
<dbReference type="CDD" id="cd12917">
    <property type="entry name" value="VKOR_euk"/>
    <property type="match status" value="1"/>
</dbReference>
<dbReference type="SMART" id="SM00756">
    <property type="entry name" value="VKc"/>
    <property type="match status" value="1"/>
</dbReference>
<dbReference type="InterPro" id="IPR042406">
    <property type="entry name" value="VKORC1/VKORC1L1"/>
</dbReference>
<feature type="transmembrane region" description="Helical" evidence="12">
    <location>
        <begin position="7"/>
        <end position="25"/>
    </location>
</feature>
<evidence type="ECO:0000256" key="2">
    <source>
        <dbReference type="ARBA" id="ARBA00006214"/>
    </source>
</evidence>
<evidence type="ECO:0000259" key="13">
    <source>
        <dbReference type="SMART" id="SM00756"/>
    </source>
</evidence>
<evidence type="ECO:0000256" key="1">
    <source>
        <dbReference type="ARBA" id="ARBA00004477"/>
    </source>
</evidence>
<gene>
    <name evidence="15" type="primary">LOC136080138</name>
</gene>
<feature type="transmembrane region" description="Helical" evidence="12">
    <location>
        <begin position="77"/>
        <end position="94"/>
    </location>
</feature>
<dbReference type="Proteomes" id="UP001652625">
    <property type="component" value="Chromosome 05"/>
</dbReference>
<keyword evidence="7 12" id="KW-1133">Transmembrane helix</keyword>
<organism evidence="14 15">
    <name type="scientific">Hydra vulgaris</name>
    <name type="common">Hydra</name>
    <name type="synonym">Hydra attenuata</name>
    <dbReference type="NCBI Taxonomy" id="6087"/>
    <lineage>
        <taxon>Eukaryota</taxon>
        <taxon>Metazoa</taxon>
        <taxon>Cnidaria</taxon>
        <taxon>Hydrozoa</taxon>
        <taxon>Hydroidolina</taxon>
        <taxon>Anthoathecata</taxon>
        <taxon>Aplanulata</taxon>
        <taxon>Hydridae</taxon>
        <taxon>Hydra</taxon>
    </lineage>
</organism>
<evidence type="ECO:0000313" key="14">
    <source>
        <dbReference type="Proteomes" id="UP001652625"/>
    </source>
</evidence>
<dbReference type="EC" id="1.17.4.4" evidence="3"/>
<keyword evidence="4 12" id="KW-0812">Transmembrane</keyword>
<evidence type="ECO:0000256" key="10">
    <source>
        <dbReference type="ARBA" id="ARBA00023157"/>
    </source>
</evidence>
<dbReference type="RefSeq" id="XP_065652821.1">
    <property type="nucleotide sequence ID" value="XM_065796749.1"/>
</dbReference>
<evidence type="ECO:0000256" key="3">
    <source>
        <dbReference type="ARBA" id="ARBA00012278"/>
    </source>
</evidence>
<reference evidence="15" key="1">
    <citation type="submission" date="2025-08" db="UniProtKB">
        <authorList>
            <consortium name="RefSeq"/>
        </authorList>
    </citation>
    <scope>IDENTIFICATION</scope>
</reference>
<sequence length="162" mass="18203">MLDTNKVLRIAVSFLGVFISVYTLYVEVQALADKNYKAMCDINENVSCTKVFLSKHGKGFGLIGPILGENSALNLPNPVYGIAFYGFIFMSSFFSSGKTVMGFLTLLSFMSCGMCVYLASVLYTMRHVCLVCFSTYAISFALFYLCFKRYNELVKTEKYKVE</sequence>
<evidence type="ECO:0000256" key="11">
    <source>
        <dbReference type="ARBA" id="ARBA00023284"/>
    </source>
</evidence>
<keyword evidence="5" id="KW-0874">Quinone</keyword>
<dbReference type="GeneID" id="136080138"/>
<dbReference type="InterPro" id="IPR038354">
    <property type="entry name" value="VKOR_sf"/>
</dbReference>
<evidence type="ECO:0000256" key="4">
    <source>
        <dbReference type="ARBA" id="ARBA00022692"/>
    </source>
</evidence>
<dbReference type="Pfam" id="PF07884">
    <property type="entry name" value="VKOR"/>
    <property type="match status" value="1"/>
</dbReference>
<evidence type="ECO:0000256" key="6">
    <source>
        <dbReference type="ARBA" id="ARBA00022824"/>
    </source>
</evidence>
<keyword evidence="14" id="KW-1185">Reference proteome</keyword>
<keyword evidence="8" id="KW-0560">Oxidoreductase</keyword>
<evidence type="ECO:0000256" key="7">
    <source>
        <dbReference type="ARBA" id="ARBA00022989"/>
    </source>
</evidence>
<dbReference type="PANTHER" id="PTHR14519">
    <property type="entry name" value="VITAMIN K EPOXIDE REDUCTASE COMPLEX, SUBUNIT 1"/>
    <property type="match status" value="1"/>
</dbReference>
<keyword evidence="11" id="KW-0676">Redox-active center</keyword>
<comment type="subcellular location">
    <subcellularLocation>
        <location evidence="1">Endoplasmic reticulum membrane</location>
        <topology evidence="1">Multi-pass membrane protein</topology>
    </subcellularLocation>
</comment>
<dbReference type="Gene3D" id="1.20.1440.130">
    <property type="entry name" value="VKOR domain"/>
    <property type="match status" value="1"/>
</dbReference>
<feature type="transmembrane region" description="Helical" evidence="12">
    <location>
        <begin position="125"/>
        <end position="147"/>
    </location>
</feature>